<dbReference type="AlphaFoldDB" id="A0A8T0HGJ3"/>
<dbReference type="EMBL" id="CM026427">
    <property type="protein sequence ID" value="KAG0570450.1"/>
    <property type="molecule type" value="Genomic_DNA"/>
</dbReference>
<proteinExistence type="predicted"/>
<sequence>MERVVEEHPLLTNSKPEDENNTNVDTQIPAFEFATRGADGARATKFDKTGKLQAHWHSVAACSRILFHNTHNSIILFPHANRVTLNQKLLQSRIAAPTSFCLISCQQL</sequence>
<reference evidence="2 3" key="1">
    <citation type="submission" date="2020-06" db="EMBL/GenBank/DDBJ databases">
        <title>WGS assembly of Ceratodon purpureus strain R40.</title>
        <authorList>
            <person name="Carey S.B."/>
            <person name="Jenkins J."/>
            <person name="Shu S."/>
            <person name="Lovell J.T."/>
            <person name="Sreedasyam A."/>
            <person name="Maumus F."/>
            <person name="Tiley G.P."/>
            <person name="Fernandez-Pozo N."/>
            <person name="Barry K."/>
            <person name="Chen C."/>
            <person name="Wang M."/>
            <person name="Lipzen A."/>
            <person name="Daum C."/>
            <person name="Saski C.A."/>
            <person name="Payton A.C."/>
            <person name="Mcbreen J.C."/>
            <person name="Conrad R.E."/>
            <person name="Kollar L.M."/>
            <person name="Olsson S."/>
            <person name="Huttunen S."/>
            <person name="Landis J.B."/>
            <person name="Wickett N.J."/>
            <person name="Johnson M.G."/>
            <person name="Rensing S.A."/>
            <person name="Grimwood J."/>
            <person name="Schmutz J."/>
            <person name="Mcdaniel S.F."/>
        </authorList>
    </citation>
    <scope>NUCLEOTIDE SEQUENCE [LARGE SCALE GENOMIC DNA]</scope>
    <source>
        <strain evidence="2 3">R40</strain>
    </source>
</reference>
<gene>
    <name evidence="2" type="ORF">KC19_6G162900</name>
</gene>
<feature type="region of interest" description="Disordered" evidence="1">
    <location>
        <begin position="1"/>
        <end position="23"/>
    </location>
</feature>
<keyword evidence="3" id="KW-1185">Reference proteome</keyword>
<accession>A0A8T0HGJ3</accession>
<comment type="caution">
    <text evidence="2">The sequence shown here is derived from an EMBL/GenBank/DDBJ whole genome shotgun (WGS) entry which is preliminary data.</text>
</comment>
<evidence type="ECO:0000313" key="2">
    <source>
        <dbReference type="EMBL" id="KAG0570450.1"/>
    </source>
</evidence>
<name>A0A8T0HGJ3_CERPU</name>
<protein>
    <submittedName>
        <fullName evidence="2">Uncharacterized protein</fullName>
    </submittedName>
</protein>
<dbReference type="Proteomes" id="UP000822688">
    <property type="component" value="Chromosome 6"/>
</dbReference>
<evidence type="ECO:0000313" key="3">
    <source>
        <dbReference type="Proteomes" id="UP000822688"/>
    </source>
</evidence>
<evidence type="ECO:0000256" key="1">
    <source>
        <dbReference type="SAM" id="MobiDB-lite"/>
    </source>
</evidence>
<organism evidence="2 3">
    <name type="scientific">Ceratodon purpureus</name>
    <name type="common">Fire moss</name>
    <name type="synonym">Dicranum purpureum</name>
    <dbReference type="NCBI Taxonomy" id="3225"/>
    <lineage>
        <taxon>Eukaryota</taxon>
        <taxon>Viridiplantae</taxon>
        <taxon>Streptophyta</taxon>
        <taxon>Embryophyta</taxon>
        <taxon>Bryophyta</taxon>
        <taxon>Bryophytina</taxon>
        <taxon>Bryopsida</taxon>
        <taxon>Dicranidae</taxon>
        <taxon>Pseudoditrichales</taxon>
        <taxon>Ditrichaceae</taxon>
        <taxon>Ceratodon</taxon>
    </lineage>
</organism>